<dbReference type="PANTHER" id="PTHR23177">
    <property type="entry name" value="MKIAA1688 PROTEIN"/>
    <property type="match status" value="1"/>
</dbReference>
<dbReference type="PROSITE" id="PS50238">
    <property type="entry name" value="RHOGAP"/>
    <property type="match status" value="1"/>
</dbReference>
<dbReference type="GO" id="GO:0005096">
    <property type="term" value="F:GTPase activator activity"/>
    <property type="evidence" value="ECO:0007669"/>
    <property type="project" value="UniProtKB-KW"/>
</dbReference>
<dbReference type="SUPFAM" id="SSF48350">
    <property type="entry name" value="GTPase activation domain, GAP"/>
    <property type="match status" value="1"/>
</dbReference>
<sequence length="359" mass="39180">MEYRHSGFGYADLISSPLIFPGCDEESDGDRRREGHVSVVEVLVAALRRSLVMCSVGAGEERGCSAMEIGRPTESFLCSASVFGVSAESMQCSYDNRGNSVPTILLSMQKNLYSQGGLQAEGVFRINAENSQEACVREQLSTGVVPEGIDSHCLAGLIKAWFRELPSGVLDTLTPAQVMHCNTEEDCSQLVKSLPPTEAALLDWAINLMADVVENECYNKMNARNIAMVFAPNMTQMADPFTALIHATQVMNFLKTLIVMTLREREAAAAKSMSCPCFESPTDNAPSASEVADRSYVDSRDEEPPNLSALDSAAFSKFLFGNRQAPDCGYEESFHSFERKSEVDESEFISGRSSPLALI</sequence>
<dbReference type="InterPro" id="IPR008936">
    <property type="entry name" value="Rho_GTPase_activation_prot"/>
</dbReference>
<feature type="domain" description="Rho-GAP" evidence="3">
    <location>
        <begin position="85"/>
        <end position="265"/>
    </location>
</feature>
<dbReference type="InterPro" id="IPR000198">
    <property type="entry name" value="RhoGAP_dom"/>
</dbReference>
<dbReference type="Pfam" id="PF00620">
    <property type="entry name" value="RhoGAP"/>
    <property type="match status" value="1"/>
</dbReference>
<dbReference type="SMART" id="SM00324">
    <property type="entry name" value="RhoGAP"/>
    <property type="match status" value="1"/>
</dbReference>
<dbReference type="AlphaFoldDB" id="A0A5P1F4C7"/>
<evidence type="ECO:0000256" key="1">
    <source>
        <dbReference type="ARBA" id="ARBA00022468"/>
    </source>
</evidence>
<evidence type="ECO:0000313" key="5">
    <source>
        <dbReference type="Proteomes" id="UP000243459"/>
    </source>
</evidence>
<feature type="region of interest" description="Disordered" evidence="2">
    <location>
        <begin position="279"/>
        <end position="305"/>
    </location>
</feature>
<evidence type="ECO:0000259" key="3">
    <source>
        <dbReference type="PROSITE" id="PS50238"/>
    </source>
</evidence>
<keyword evidence="5" id="KW-1185">Reference proteome</keyword>
<dbReference type="EMBL" id="CM007384">
    <property type="protein sequence ID" value="ONK73032.1"/>
    <property type="molecule type" value="Genomic_DNA"/>
</dbReference>
<dbReference type="FunFam" id="1.10.555.10:FF:000046">
    <property type="entry name" value="Rho GTPase-activating protein 5"/>
    <property type="match status" value="1"/>
</dbReference>
<keyword evidence="1" id="KW-0343">GTPase activation</keyword>
<dbReference type="InterPro" id="IPR044785">
    <property type="entry name" value="RopGAP1-5"/>
</dbReference>
<evidence type="ECO:0000256" key="2">
    <source>
        <dbReference type="SAM" id="MobiDB-lite"/>
    </source>
</evidence>
<reference evidence="5" key="1">
    <citation type="journal article" date="2017" name="Nat. Commun.">
        <title>The asparagus genome sheds light on the origin and evolution of a young Y chromosome.</title>
        <authorList>
            <person name="Harkess A."/>
            <person name="Zhou J."/>
            <person name="Xu C."/>
            <person name="Bowers J.E."/>
            <person name="Van der Hulst R."/>
            <person name="Ayyampalayam S."/>
            <person name="Mercati F."/>
            <person name="Riccardi P."/>
            <person name="McKain M.R."/>
            <person name="Kakrana A."/>
            <person name="Tang H."/>
            <person name="Ray J."/>
            <person name="Groenendijk J."/>
            <person name="Arikit S."/>
            <person name="Mathioni S.M."/>
            <person name="Nakano M."/>
            <person name="Shan H."/>
            <person name="Telgmann-Rauber A."/>
            <person name="Kanno A."/>
            <person name="Yue Z."/>
            <person name="Chen H."/>
            <person name="Li W."/>
            <person name="Chen Y."/>
            <person name="Xu X."/>
            <person name="Zhang Y."/>
            <person name="Luo S."/>
            <person name="Chen H."/>
            <person name="Gao J."/>
            <person name="Mao Z."/>
            <person name="Pires J.C."/>
            <person name="Luo M."/>
            <person name="Kudrna D."/>
            <person name="Wing R.A."/>
            <person name="Meyers B.C."/>
            <person name="Yi K."/>
            <person name="Kong H."/>
            <person name="Lavrijsen P."/>
            <person name="Sunseri F."/>
            <person name="Falavigna A."/>
            <person name="Ye Y."/>
            <person name="Leebens-Mack J.H."/>
            <person name="Chen G."/>
        </authorList>
    </citation>
    <scope>NUCLEOTIDE SEQUENCE [LARGE SCALE GENOMIC DNA]</scope>
    <source>
        <strain evidence="5">cv. DH0086</strain>
    </source>
</reference>
<accession>A0A5P1F4C7</accession>
<dbReference type="Gramene" id="ONK73032">
    <property type="protein sequence ID" value="ONK73032"/>
    <property type="gene ID" value="A4U43_C04F26420"/>
</dbReference>
<evidence type="ECO:0000313" key="4">
    <source>
        <dbReference type="EMBL" id="ONK73032.1"/>
    </source>
</evidence>
<dbReference type="Gene3D" id="1.10.555.10">
    <property type="entry name" value="Rho GTPase activation protein"/>
    <property type="match status" value="1"/>
</dbReference>
<protein>
    <recommendedName>
        <fullName evidence="3">Rho-GAP domain-containing protein</fullName>
    </recommendedName>
</protein>
<feature type="compositionally biased region" description="Basic and acidic residues" evidence="2">
    <location>
        <begin position="291"/>
        <end position="303"/>
    </location>
</feature>
<gene>
    <name evidence="4" type="ORF">A4U43_C04F26420</name>
</gene>
<name>A0A5P1F4C7_ASPOF</name>
<dbReference type="PANTHER" id="PTHR23177:SF64">
    <property type="entry name" value="RHO GTPASE-ACTIVATING PROTEIN 1"/>
    <property type="match status" value="1"/>
</dbReference>
<dbReference type="Proteomes" id="UP000243459">
    <property type="component" value="Chromosome 4"/>
</dbReference>
<dbReference type="CDD" id="cd00159">
    <property type="entry name" value="RhoGAP"/>
    <property type="match status" value="1"/>
</dbReference>
<proteinExistence type="predicted"/>
<organism evidence="4 5">
    <name type="scientific">Asparagus officinalis</name>
    <name type="common">Garden asparagus</name>
    <dbReference type="NCBI Taxonomy" id="4686"/>
    <lineage>
        <taxon>Eukaryota</taxon>
        <taxon>Viridiplantae</taxon>
        <taxon>Streptophyta</taxon>
        <taxon>Embryophyta</taxon>
        <taxon>Tracheophyta</taxon>
        <taxon>Spermatophyta</taxon>
        <taxon>Magnoliopsida</taxon>
        <taxon>Liliopsida</taxon>
        <taxon>Asparagales</taxon>
        <taxon>Asparagaceae</taxon>
        <taxon>Asparagoideae</taxon>
        <taxon>Asparagus</taxon>
    </lineage>
</organism>
<dbReference type="GO" id="GO:0007165">
    <property type="term" value="P:signal transduction"/>
    <property type="evidence" value="ECO:0007669"/>
    <property type="project" value="InterPro"/>
</dbReference>